<keyword evidence="3" id="KW-1185">Reference proteome</keyword>
<sequence>MNRSNLDIAQNLLMQIGSGALPEAIAAEMDEAVVLEIPGDEGAMPWIGRRSGRQAVADFIADQRSLLTSNMFRVDDILVSERRAVVIGALSATLKANGRTIETDFAIVLTIANGMITRFQMLEDSYAVSAAAR</sequence>
<name>A0A7Y6B2S9_9SPHN</name>
<feature type="domain" description="SnoaL-like" evidence="1">
    <location>
        <begin position="22"/>
        <end position="118"/>
    </location>
</feature>
<gene>
    <name evidence="2" type="ORF">HP438_00965</name>
</gene>
<dbReference type="Pfam" id="PF12680">
    <property type="entry name" value="SnoaL_2"/>
    <property type="match status" value="1"/>
</dbReference>
<evidence type="ECO:0000259" key="1">
    <source>
        <dbReference type="Pfam" id="PF12680"/>
    </source>
</evidence>
<organism evidence="2 3">
    <name type="scientific">Sphingomonas zeae</name>
    <dbReference type="NCBI Taxonomy" id="1646122"/>
    <lineage>
        <taxon>Bacteria</taxon>
        <taxon>Pseudomonadati</taxon>
        <taxon>Pseudomonadota</taxon>
        <taxon>Alphaproteobacteria</taxon>
        <taxon>Sphingomonadales</taxon>
        <taxon>Sphingomonadaceae</taxon>
        <taxon>Sphingomonas</taxon>
    </lineage>
</organism>
<dbReference type="EMBL" id="JABMCH010000039">
    <property type="protein sequence ID" value="NUU45553.1"/>
    <property type="molecule type" value="Genomic_DNA"/>
</dbReference>
<dbReference type="SUPFAM" id="SSF54427">
    <property type="entry name" value="NTF2-like"/>
    <property type="match status" value="1"/>
</dbReference>
<evidence type="ECO:0000313" key="2">
    <source>
        <dbReference type="EMBL" id="NUU45553.1"/>
    </source>
</evidence>
<proteinExistence type="predicted"/>
<dbReference type="Proteomes" id="UP000536441">
    <property type="component" value="Unassembled WGS sequence"/>
</dbReference>
<dbReference type="AlphaFoldDB" id="A0A7Y6B2S9"/>
<dbReference type="Gene3D" id="3.10.450.50">
    <property type="match status" value="1"/>
</dbReference>
<dbReference type="InterPro" id="IPR037401">
    <property type="entry name" value="SnoaL-like"/>
</dbReference>
<accession>A0A7Y6B2S9</accession>
<dbReference type="InterPro" id="IPR032710">
    <property type="entry name" value="NTF2-like_dom_sf"/>
</dbReference>
<protein>
    <submittedName>
        <fullName evidence="2">SnoaL-like domain-containing protein</fullName>
    </submittedName>
</protein>
<reference evidence="2 3" key="1">
    <citation type="submission" date="2020-05" db="EMBL/GenBank/DDBJ databases">
        <title>Genome Sequencing of Type Strains.</title>
        <authorList>
            <person name="Lemaire J.F."/>
            <person name="Inderbitzin P."/>
            <person name="Gregorio O.A."/>
            <person name="Collins S.B."/>
            <person name="Wespe N."/>
            <person name="Knight-Connoni V."/>
        </authorList>
    </citation>
    <scope>NUCLEOTIDE SEQUENCE [LARGE SCALE GENOMIC DNA]</scope>
    <source>
        <strain evidence="2 3">DSM 100049</strain>
    </source>
</reference>
<comment type="caution">
    <text evidence="2">The sequence shown here is derived from an EMBL/GenBank/DDBJ whole genome shotgun (WGS) entry which is preliminary data.</text>
</comment>
<evidence type="ECO:0000313" key="3">
    <source>
        <dbReference type="Proteomes" id="UP000536441"/>
    </source>
</evidence>